<comment type="caution">
    <text evidence="2">The sequence shown here is derived from an EMBL/GenBank/DDBJ whole genome shotgun (WGS) entry which is preliminary data.</text>
</comment>
<evidence type="ECO:0000313" key="2">
    <source>
        <dbReference type="EMBL" id="KAH7291659.1"/>
    </source>
</evidence>
<organism evidence="2 3">
    <name type="scientific">Ceratopteris richardii</name>
    <name type="common">Triangle waterfern</name>
    <dbReference type="NCBI Taxonomy" id="49495"/>
    <lineage>
        <taxon>Eukaryota</taxon>
        <taxon>Viridiplantae</taxon>
        <taxon>Streptophyta</taxon>
        <taxon>Embryophyta</taxon>
        <taxon>Tracheophyta</taxon>
        <taxon>Polypodiopsida</taxon>
        <taxon>Polypodiidae</taxon>
        <taxon>Polypodiales</taxon>
        <taxon>Pteridineae</taxon>
        <taxon>Pteridaceae</taxon>
        <taxon>Parkerioideae</taxon>
        <taxon>Ceratopteris</taxon>
    </lineage>
</organism>
<dbReference type="Proteomes" id="UP000825935">
    <property type="component" value="Chromosome 29"/>
</dbReference>
<name>A0A8T2R5Q4_CERRI</name>
<evidence type="ECO:0000313" key="1">
    <source>
        <dbReference type="EMBL" id="KAH7278837.1"/>
    </source>
</evidence>
<dbReference type="EMBL" id="CM035434">
    <property type="protein sequence ID" value="KAH7291659.1"/>
    <property type="molecule type" value="Genomic_DNA"/>
</dbReference>
<dbReference type="AlphaFoldDB" id="A0A8T2R5Q4"/>
<protein>
    <submittedName>
        <fullName evidence="2">Uncharacterized protein</fullName>
    </submittedName>
</protein>
<dbReference type="Proteomes" id="UP000825935">
    <property type="component" value="Chromosome 38"/>
</dbReference>
<gene>
    <name evidence="2" type="ORF">KP509_29G027000</name>
    <name evidence="1" type="ORF">KP509_38G058400</name>
</gene>
<sequence length="113" mass="13360">MKSTIRAKATHERSEYAELLQTGTGKARFSLQLTQIPVVQCDRTYVPFPFFVLRTEDGKMPRERKARFTGTRQPERARLNENVILPWMHSHTIFVKRPDYTWLYHDLPQILSL</sequence>
<accession>A0A8T2R5Q4</accession>
<keyword evidence="3" id="KW-1185">Reference proteome</keyword>
<proteinExistence type="predicted"/>
<evidence type="ECO:0000313" key="3">
    <source>
        <dbReference type="Proteomes" id="UP000825935"/>
    </source>
</evidence>
<dbReference type="EMBL" id="CM035443">
    <property type="protein sequence ID" value="KAH7278837.1"/>
    <property type="molecule type" value="Genomic_DNA"/>
</dbReference>
<reference evidence="2" key="1">
    <citation type="submission" date="2021-08" db="EMBL/GenBank/DDBJ databases">
        <title>WGS assembly of Ceratopteris richardii.</title>
        <authorList>
            <person name="Marchant D.B."/>
            <person name="Chen G."/>
            <person name="Jenkins J."/>
            <person name="Shu S."/>
            <person name="Leebens-Mack J."/>
            <person name="Grimwood J."/>
            <person name="Schmutz J."/>
            <person name="Soltis P."/>
            <person name="Soltis D."/>
            <person name="Chen Z.-H."/>
        </authorList>
    </citation>
    <scope>NUCLEOTIDE SEQUENCE</scope>
    <source>
        <strain evidence="2">Whitten #5841</strain>
        <tissue evidence="2">Leaf</tissue>
    </source>
</reference>